<feature type="transmembrane region" description="Helical" evidence="1">
    <location>
        <begin position="318"/>
        <end position="338"/>
    </location>
</feature>
<organism evidence="3 4">
    <name type="scientific">Pseudonocardia adelaidensis</name>
    <dbReference type="NCBI Taxonomy" id="648754"/>
    <lineage>
        <taxon>Bacteria</taxon>
        <taxon>Bacillati</taxon>
        <taxon>Actinomycetota</taxon>
        <taxon>Actinomycetes</taxon>
        <taxon>Pseudonocardiales</taxon>
        <taxon>Pseudonocardiaceae</taxon>
        <taxon>Pseudonocardia</taxon>
    </lineage>
</organism>
<evidence type="ECO:0000259" key="2">
    <source>
        <dbReference type="Pfam" id="PF04235"/>
    </source>
</evidence>
<dbReference type="InterPro" id="IPR007349">
    <property type="entry name" value="DUF418"/>
</dbReference>
<feature type="transmembrane region" description="Helical" evidence="1">
    <location>
        <begin position="280"/>
        <end position="297"/>
    </location>
</feature>
<feature type="domain" description="DUF418" evidence="2">
    <location>
        <begin position="233"/>
        <end position="386"/>
    </location>
</feature>
<reference evidence="4" key="1">
    <citation type="journal article" date="2019" name="Int. J. Syst. Evol. Microbiol.">
        <title>The Global Catalogue of Microorganisms (GCM) 10K type strain sequencing project: providing services to taxonomists for standard genome sequencing and annotation.</title>
        <authorList>
            <consortium name="The Broad Institute Genomics Platform"/>
            <consortium name="The Broad Institute Genome Sequencing Center for Infectious Disease"/>
            <person name="Wu L."/>
            <person name="Ma J."/>
        </authorList>
    </citation>
    <scope>NUCLEOTIDE SEQUENCE [LARGE SCALE GENOMIC DNA]</scope>
    <source>
        <strain evidence="4">JCM 18302</strain>
    </source>
</reference>
<feature type="transmembrane region" description="Helical" evidence="1">
    <location>
        <begin position="155"/>
        <end position="178"/>
    </location>
</feature>
<keyword evidence="1" id="KW-0812">Transmembrane</keyword>
<dbReference type="PANTHER" id="PTHR30590">
    <property type="entry name" value="INNER MEMBRANE PROTEIN"/>
    <property type="match status" value="1"/>
</dbReference>
<protein>
    <submittedName>
        <fullName evidence="3">DUF418 domain-containing protein</fullName>
    </submittedName>
</protein>
<dbReference type="EMBL" id="BAABJO010000011">
    <property type="protein sequence ID" value="GAA5123028.1"/>
    <property type="molecule type" value="Genomic_DNA"/>
</dbReference>
<feature type="transmembrane region" description="Helical" evidence="1">
    <location>
        <begin position="350"/>
        <end position="371"/>
    </location>
</feature>
<accession>A0ABP9NJE9</accession>
<dbReference type="Proteomes" id="UP001500804">
    <property type="component" value="Unassembled WGS sequence"/>
</dbReference>
<feature type="transmembrane region" description="Helical" evidence="1">
    <location>
        <begin position="132"/>
        <end position="148"/>
    </location>
</feature>
<feature type="transmembrane region" description="Helical" evidence="1">
    <location>
        <begin position="69"/>
        <end position="89"/>
    </location>
</feature>
<keyword evidence="1" id="KW-0472">Membrane</keyword>
<name>A0ABP9NJE9_9PSEU</name>
<proteinExistence type="predicted"/>
<dbReference type="RefSeq" id="WP_345606093.1">
    <property type="nucleotide sequence ID" value="NZ_BAABJO010000011.1"/>
</dbReference>
<comment type="caution">
    <text evidence="3">The sequence shown here is derived from an EMBL/GenBank/DDBJ whole genome shotgun (WGS) entry which is preliminary data.</text>
</comment>
<dbReference type="InterPro" id="IPR052529">
    <property type="entry name" value="Bact_Transport_Assoc"/>
</dbReference>
<gene>
    <name evidence="3" type="ORF">GCM10023320_34220</name>
</gene>
<keyword evidence="1" id="KW-1133">Transmembrane helix</keyword>
<evidence type="ECO:0000313" key="3">
    <source>
        <dbReference type="EMBL" id="GAA5123028.1"/>
    </source>
</evidence>
<feature type="transmembrane region" description="Helical" evidence="1">
    <location>
        <begin position="109"/>
        <end position="126"/>
    </location>
</feature>
<keyword evidence="4" id="KW-1185">Reference proteome</keyword>
<dbReference type="Pfam" id="PF04235">
    <property type="entry name" value="DUF418"/>
    <property type="match status" value="1"/>
</dbReference>
<evidence type="ECO:0000256" key="1">
    <source>
        <dbReference type="SAM" id="Phobius"/>
    </source>
</evidence>
<feature type="transmembrane region" description="Helical" evidence="1">
    <location>
        <begin position="251"/>
        <end position="274"/>
    </location>
</feature>
<dbReference type="PANTHER" id="PTHR30590:SF2">
    <property type="entry name" value="INNER MEMBRANE PROTEIN"/>
    <property type="match status" value="1"/>
</dbReference>
<feature type="transmembrane region" description="Helical" evidence="1">
    <location>
        <begin position="209"/>
        <end position="230"/>
    </location>
</feature>
<sequence length="401" mass="41909">MTAITGTAITGTAITGTAITGRGRIDAIDVLRGVAILGTLGTNVWLFAHPGGPVAWFAHAFADGNPLDTALLTLTNGKFLALLTLLFGVGIELQYRSAVRRGNPWPGRYPVRAAILFAEGLLHYVLVFEFDVLMGYALASFLVAYLVGRSDRAVRVWVGAVGAVYVAALAAATALLLITPDVAPSGSSSDAALTASWPHQVLLRLEHAALFRSEIVLIVPSAVVLFLVGSRSARAGVFTAGPAGARVRRRLVAVGLGAGVPLNALTAAAGPDWFLVDRYLAPPLVALGLLGLGATLAQRARREPGPLRRALTAVGRTALSCYVLQNVLAGVLCHGWGLGLAERFAGTGPWFVLALWAGISAILLVAAPLWLRHAGRGPLELLMHRLYPLAGAAISRAASVR</sequence>
<evidence type="ECO:0000313" key="4">
    <source>
        <dbReference type="Proteomes" id="UP001500804"/>
    </source>
</evidence>
<feature type="transmembrane region" description="Helical" evidence="1">
    <location>
        <begin position="30"/>
        <end position="49"/>
    </location>
</feature>